<organism evidence="8 9">
    <name type="scientific">Mycolicibacterium arabiense</name>
    <dbReference type="NCBI Taxonomy" id="1286181"/>
    <lineage>
        <taxon>Bacteria</taxon>
        <taxon>Bacillati</taxon>
        <taxon>Actinomycetota</taxon>
        <taxon>Actinomycetes</taxon>
        <taxon>Mycobacteriales</taxon>
        <taxon>Mycobacteriaceae</taxon>
        <taxon>Mycolicibacterium</taxon>
    </lineage>
</organism>
<sequence>MTNFESKLTLLTPTVVSVFRIVLGLLFTIRGTQKLFDWPVAAPVDIPFGSFPLWWAGVIELLAGVLILIGFVTRFAAFIASGQMAFAYFMIHPPKGSWPVENGGELPVVLCFGFLLLVFTGGGAYALDAMRAQPTRKRSRSTVR</sequence>
<evidence type="ECO:0000313" key="9">
    <source>
        <dbReference type="Proteomes" id="UP000467428"/>
    </source>
</evidence>
<keyword evidence="9" id="KW-1185">Reference proteome</keyword>
<evidence type="ECO:0000256" key="7">
    <source>
        <dbReference type="SAM" id="Phobius"/>
    </source>
</evidence>
<feature type="transmembrane region" description="Helical" evidence="7">
    <location>
        <begin position="106"/>
        <end position="127"/>
    </location>
</feature>
<protein>
    <submittedName>
        <fullName evidence="8">Membrane protein</fullName>
    </submittedName>
</protein>
<gene>
    <name evidence="8" type="ORF">MARA_04750</name>
</gene>
<evidence type="ECO:0000256" key="2">
    <source>
        <dbReference type="ARBA" id="ARBA00006679"/>
    </source>
</evidence>
<comment type="subcellular location">
    <subcellularLocation>
        <location evidence="1">Cell membrane</location>
        <topology evidence="1">Multi-pass membrane protein</topology>
    </subcellularLocation>
</comment>
<geneLocation type="plasmid" evidence="9">
    <name>pjcm18538 dna</name>
</geneLocation>
<evidence type="ECO:0000256" key="5">
    <source>
        <dbReference type="ARBA" id="ARBA00022989"/>
    </source>
</evidence>
<keyword evidence="5 7" id="KW-1133">Transmembrane helix</keyword>
<evidence type="ECO:0000256" key="4">
    <source>
        <dbReference type="ARBA" id="ARBA00022692"/>
    </source>
</evidence>
<proteinExistence type="inferred from homology"/>
<dbReference type="RefSeq" id="WP_163916821.1">
    <property type="nucleotide sequence ID" value="NZ_AP022593.1"/>
</dbReference>
<keyword evidence="3" id="KW-1003">Cell membrane</keyword>
<dbReference type="EMBL" id="AP022593">
    <property type="protein sequence ID" value="BBY47007.1"/>
    <property type="molecule type" value="Genomic_DNA"/>
</dbReference>
<dbReference type="InterPro" id="IPR051907">
    <property type="entry name" value="DoxX-like_oxidoreductase"/>
</dbReference>
<dbReference type="KEGG" id="marz:MARA_04750"/>
<dbReference type="AlphaFoldDB" id="A0A7I7RR79"/>
<evidence type="ECO:0000256" key="3">
    <source>
        <dbReference type="ARBA" id="ARBA00022475"/>
    </source>
</evidence>
<evidence type="ECO:0000256" key="1">
    <source>
        <dbReference type="ARBA" id="ARBA00004651"/>
    </source>
</evidence>
<feature type="transmembrane region" description="Helical" evidence="7">
    <location>
        <begin position="48"/>
        <end position="68"/>
    </location>
</feature>
<dbReference type="PANTHER" id="PTHR33452:SF4">
    <property type="entry name" value="BLL4328 PROTEIN"/>
    <property type="match status" value="1"/>
</dbReference>
<dbReference type="GO" id="GO:0005886">
    <property type="term" value="C:plasma membrane"/>
    <property type="evidence" value="ECO:0007669"/>
    <property type="project" value="UniProtKB-SubCell"/>
</dbReference>
<dbReference type="Proteomes" id="UP000467428">
    <property type="component" value="Chromosome"/>
</dbReference>
<keyword evidence="4 7" id="KW-0812">Transmembrane</keyword>
<keyword evidence="6 7" id="KW-0472">Membrane</keyword>
<evidence type="ECO:0000256" key="6">
    <source>
        <dbReference type="ARBA" id="ARBA00023136"/>
    </source>
</evidence>
<accession>A0A7I7RR79</accession>
<feature type="transmembrane region" description="Helical" evidence="7">
    <location>
        <begin position="75"/>
        <end position="91"/>
    </location>
</feature>
<name>A0A7I7RR79_9MYCO</name>
<reference evidence="8 9" key="1">
    <citation type="journal article" date="2019" name="Emerg. Microbes Infect.">
        <title>Comprehensive subspecies identification of 175 nontuberculous mycobacteria species based on 7547 genomic profiles.</title>
        <authorList>
            <person name="Matsumoto Y."/>
            <person name="Kinjo T."/>
            <person name="Motooka D."/>
            <person name="Nabeya D."/>
            <person name="Jung N."/>
            <person name="Uechi K."/>
            <person name="Horii T."/>
            <person name="Iida T."/>
            <person name="Fujita J."/>
            <person name="Nakamura S."/>
        </authorList>
    </citation>
    <scope>NUCLEOTIDE SEQUENCE [LARGE SCALE GENOMIC DNA]</scope>
    <source>
        <strain evidence="8 9">JCM 18538</strain>
    </source>
</reference>
<evidence type="ECO:0000313" key="8">
    <source>
        <dbReference type="EMBL" id="BBY47007.1"/>
    </source>
</evidence>
<dbReference type="InterPro" id="IPR032808">
    <property type="entry name" value="DoxX"/>
</dbReference>
<comment type="similarity">
    <text evidence="2">Belongs to the DoxX family.</text>
</comment>
<dbReference type="Pfam" id="PF07681">
    <property type="entry name" value="DoxX"/>
    <property type="match status" value="1"/>
</dbReference>
<dbReference type="PANTHER" id="PTHR33452">
    <property type="entry name" value="OXIDOREDUCTASE CATD-RELATED"/>
    <property type="match status" value="1"/>
</dbReference>